<evidence type="ECO:0000256" key="4">
    <source>
        <dbReference type="SAM" id="MobiDB-lite"/>
    </source>
</evidence>
<dbReference type="InterPro" id="IPR035999">
    <property type="entry name" value="Sec7_dom_sf"/>
</dbReference>
<evidence type="ECO:0000256" key="3">
    <source>
        <dbReference type="ARBA" id="ARBA00023136"/>
    </source>
</evidence>
<accession>A0A315VT09</accession>
<gene>
    <name evidence="7" type="ORF">CCH79_00000934</name>
</gene>
<name>A0A315VT09_GAMAF</name>
<dbReference type="FunFam" id="2.30.29.30:FF:000054">
    <property type="entry name" value="PH and SEC7 domain-containing protein 3"/>
    <property type="match status" value="1"/>
</dbReference>
<feature type="compositionally biased region" description="Polar residues" evidence="4">
    <location>
        <begin position="554"/>
        <end position="575"/>
    </location>
</feature>
<dbReference type="Proteomes" id="UP000250572">
    <property type="component" value="Unassembled WGS sequence"/>
</dbReference>
<feature type="region of interest" description="Disordered" evidence="4">
    <location>
        <begin position="18"/>
        <end position="59"/>
    </location>
</feature>
<dbReference type="InterPro" id="IPR001605">
    <property type="entry name" value="PH_dom-spectrin-type"/>
</dbReference>
<feature type="compositionally biased region" description="Polar residues" evidence="4">
    <location>
        <begin position="381"/>
        <end position="393"/>
    </location>
</feature>
<dbReference type="InterPro" id="IPR041681">
    <property type="entry name" value="PH_9"/>
</dbReference>
<dbReference type="CDD" id="cd13295">
    <property type="entry name" value="PH_EFA6"/>
    <property type="match status" value="1"/>
</dbReference>
<feature type="domain" description="PH" evidence="5">
    <location>
        <begin position="877"/>
        <end position="986"/>
    </location>
</feature>
<comment type="subcellular location">
    <subcellularLocation>
        <location evidence="1">Cell projection</location>
        <location evidence="1">Ruffle membrane</location>
    </subcellularLocation>
</comment>
<feature type="region of interest" description="Disordered" evidence="4">
    <location>
        <begin position="112"/>
        <end position="184"/>
    </location>
</feature>
<evidence type="ECO:0000256" key="1">
    <source>
        <dbReference type="ARBA" id="ARBA00004632"/>
    </source>
</evidence>
<dbReference type="PROSITE" id="PS50003">
    <property type="entry name" value="PH_DOMAIN"/>
    <property type="match status" value="1"/>
</dbReference>
<keyword evidence="2" id="KW-1003">Cell membrane</keyword>
<feature type="compositionally biased region" description="Basic and acidic residues" evidence="4">
    <location>
        <begin position="505"/>
        <end position="514"/>
    </location>
</feature>
<dbReference type="STRING" id="33528.ENSGAFP00000015711"/>
<protein>
    <recommendedName>
        <fullName evidence="9">SEC7 domain-containing protein</fullName>
    </recommendedName>
</protein>
<keyword evidence="8" id="KW-1185">Reference proteome</keyword>
<dbReference type="PANTHER" id="PTHR10663">
    <property type="entry name" value="GUANYL-NUCLEOTIDE EXCHANGE FACTOR"/>
    <property type="match status" value="1"/>
</dbReference>
<dbReference type="Pfam" id="PF15410">
    <property type="entry name" value="PH_9"/>
    <property type="match status" value="1"/>
</dbReference>
<feature type="compositionally biased region" description="Basic and acidic residues" evidence="4">
    <location>
        <begin position="580"/>
        <end position="613"/>
    </location>
</feature>
<evidence type="ECO:0000256" key="2">
    <source>
        <dbReference type="ARBA" id="ARBA00022475"/>
    </source>
</evidence>
<dbReference type="CDD" id="cd00171">
    <property type="entry name" value="Sec7"/>
    <property type="match status" value="1"/>
</dbReference>
<dbReference type="SUPFAM" id="SSF48425">
    <property type="entry name" value="Sec7 domain"/>
    <property type="match status" value="1"/>
</dbReference>
<reference evidence="7 8" key="1">
    <citation type="journal article" date="2018" name="G3 (Bethesda)">
        <title>A High-Quality Reference Genome for the Invasive Mosquitofish Gambusia affinis Using a Chicago Library.</title>
        <authorList>
            <person name="Hoffberg S.L."/>
            <person name="Troendle N.J."/>
            <person name="Glenn T.C."/>
            <person name="Mahmud O."/>
            <person name="Louha S."/>
            <person name="Chalopin D."/>
            <person name="Bennetzen J.L."/>
            <person name="Mauricio R."/>
        </authorList>
    </citation>
    <scope>NUCLEOTIDE SEQUENCE [LARGE SCALE GENOMIC DNA]</scope>
    <source>
        <strain evidence="7">NE01/NJP1002.9</strain>
        <tissue evidence="7">Muscle</tissue>
    </source>
</reference>
<dbReference type="Gene3D" id="1.10.1000.11">
    <property type="entry name" value="Arf Nucleotide-binding Site Opener,domain 2"/>
    <property type="match status" value="1"/>
</dbReference>
<proteinExistence type="predicted"/>
<feature type="compositionally biased region" description="Basic and acidic residues" evidence="4">
    <location>
        <begin position="395"/>
        <end position="416"/>
    </location>
</feature>
<dbReference type="InterPro" id="IPR023394">
    <property type="entry name" value="Sec7_C_sf"/>
</dbReference>
<dbReference type="PANTHER" id="PTHR10663:SF338">
    <property type="entry name" value="PH AND SEC7 DOMAIN-CONTAINING PROTEIN 4"/>
    <property type="match status" value="1"/>
</dbReference>
<dbReference type="SMART" id="SM00233">
    <property type="entry name" value="PH"/>
    <property type="match status" value="1"/>
</dbReference>
<dbReference type="AlphaFoldDB" id="A0A315VT09"/>
<feature type="domain" description="SEC7" evidence="6">
    <location>
        <begin position="609"/>
        <end position="835"/>
    </location>
</feature>
<dbReference type="SUPFAM" id="SSF50729">
    <property type="entry name" value="PH domain-like"/>
    <property type="match status" value="1"/>
</dbReference>
<dbReference type="GO" id="GO:0005543">
    <property type="term" value="F:phospholipid binding"/>
    <property type="evidence" value="ECO:0007669"/>
    <property type="project" value="InterPro"/>
</dbReference>
<feature type="compositionally biased region" description="Acidic residues" evidence="4">
    <location>
        <begin position="431"/>
        <end position="457"/>
    </location>
</feature>
<dbReference type="SMART" id="SM00222">
    <property type="entry name" value="Sec7"/>
    <property type="match status" value="1"/>
</dbReference>
<dbReference type="Pfam" id="PF01369">
    <property type="entry name" value="Sec7"/>
    <property type="match status" value="1"/>
</dbReference>
<evidence type="ECO:0000259" key="6">
    <source>
        <dbReference type="PROSITE" id="PS50190"/>
    </source>
</evidence>
<keyword evidence="3" id="KW-0472">Membrane</keyword>
<feature type="compositionally biased region" description="Acidic residues" evidence="4">
    <location>
        <begin position="358"/>
        <end position="367"/>
    </location>
</feature>
<evidence type="ECO:0000259" key="5">
    <source>
        <dbReference type="PROSITE" id="PS50003"/>
    </source>
</evidence>
<dbReference type="Gene3D" id="2.30.29.30">
    <property type="entry name" value="Pleckstrin-homology domain (PH domain)/Phosphotyrosine-binding domain (PTB)"/>
    <property type="match status" value="1"/>
</dbReference>
<feature type="region of interest" description="Disordered" evidence="4">
    <location>
        <begin position="253"/>
        <end position="651"/>
    </location>
</feature>
<sequence length="1160" mass="129208">MEEENLCASLPVVVETELTCDSQTSADQSINGEREEPGSGDGVEMSETHASPEEAEQLEETMWTLQPVACTSSSISFASVGWDMPIFSAETTDSSLANQLYSEGVTSLNCTSFSHHHQPQDVTAEPYAQEDKEEPDESEARPLNPATESAGNDYKPCDAADENGPTKQEKEDSAAEQSESNTGMYQSSSVTFVLLGDYLCFNLRGDSEEDDGSPVTSDEDLLKTSDKIQCLSEDVDTFLDVKLEKEQEVIVLLSEQEDSEGEQASTNGVDTDGATEDWSEVPEEKSLSNISDEEEPAPADCFETTRATEEESGGQEEQSFTDVFNEEEPAAADCVETQEEEHQNVSEDEERQSLTDISNEEEGEEAETVSSLSYLEVSAEVPQTDNTGLSTPADTPKELQELPEDSGHSEDKKDAETPDQLGDDLSVLPEEMCEEVEEKVDPELSESEDNNEEVSEEQAEKAESAENSSDWAEDPANLDETNSSEQQEFDQDRAASEPEPGETSEEPKQMHPEESDQLQDQSPEMASPNQLTPQEAPADQPEQTACDEAKESAVSGNPSELNEVPQQTCCSSEQPGPSDKTNESEMKEQLSPDSEAVPRDEEAESNHVGREAEMLVQTEDVGITDSESPPGVVSNGDKHEDSVAPYVNGDKVDREKAQRLAEQLFKLDNIQRSDVVKHLDKDNDFSHAVGEEYLKFFDFSGQTLDHALRSFLKVVVLIGETQERERVLQHFANRFHECNPDSYSSPGETDMRHASRRSCDDSFVSNICLCLFWMSSGPALALTCALMLLNTDLHGQNVGKSMSSSKFVTNLDGMNEGENFNKELLKSLYNSIKNEPLEWAVDEEELKNLVDESAGDDAPLRSKSNPFLDVPQDKKATMVKQGFLQRKLHADINGKRTPWGKRGWKPFFAELKGMTLYLQKHDYRRDNPVTEDMVGVHHSLAEPANDYTKKPHVFRLQTADWRVFLFQASSKAEMFSWICRINLVSALHSSPPFPAAVGSQRRFFRPILPASKSAHSLELQLQCHTGKLDSFKADLLHQQENPPDSKKAKTRDLEEHRVRTEYLQFEVCRYETYIQVLEAWKRVPKTGDDTLASADLKLFDKAACGDCMGDEDDDEAGLKRSYSSPSLDLELTSPTIVKVKRNISERRTYRRTIVPRFKEA</sequence>
<organism evidence="7 8">
    <name type="scientific">Gambusia affinis</name>
    <name type="common">Western mosquitofish</name>
    <name type="synonym">Heterandria affinis</name>
    <dbReference type="NCBI Taxonomy" id="33528"/>
    <lineage>
        <taxon>Eukaryota</taxon>
        <taxon>Metazoa</taxon>
        <taxon>Chordata</taxon>
        <taxon>Craniata</taxon>
        <taxon>Vertebrata</taxon>
        <taxon>Euteleostomi</taxon>
        <taxon>Actinopterygii</taxon>
        <taxon>Neopterygii</taxon>
        <taxon>Teleostei</taxon>
        <taxon>Neoteleostei</taxon>
        <taxon>Acanthomorphata</taxon>
        <taxon>Ovalentaria</taxon>
        <taxon>Atherinomorphae</taxon>
        <taxon>Cyprinodontiformes</taxon>
        <taxon>Poeciliidae</taxon>
        <taxon>Poeciliinae</taxon>
        <taxon>Gambusia</taxon>
    </lineage>
</organism>
<evidence type="ECO:0000313" key="8">
    <source>
        <dbReference type="Proteomes" id="UP000250572"/>
    </source>
</evidence>
<dbReference type="InterPro" id="IPR001849">
    <property type="entry name" value="PH_domain"/>
</dbReference>
<dbReference type="GO" id="GO:0032012">
    <property type="term" value="P:regulation of ARF protein signal transduction"/>
    <property type="evidence" value="ECO:0007669"/>
    <property type="project" value="InterPro"/>
</dbReference>
<evidence type="ECO:0000313" key="7">
    <source>
        <dbReference type="EMBL" id="PWA26401.1"/>
    </source>
</evidence>
<evidence type="ECO:0008006" key="9">
    <source>
        <dbReference type="Google" id="ProtNLM"/>
    </source>
</evidence>
<dbReference type="GO" id="GO:0032587">
    <property type="term" value="C:ruffle membrane"/>
    <property type="evidence" value="ECO:0007669"/>
    <property type="project" value="UniProtKB-SubCell"/>
</dbReference>
<comment type="caution">
    <text evidence="7">The sequence shown here is derived from an EMBL/GenBank/DDBJ whole genome shotgun (WGS) entry which is preliminary data.</text>
</comment>
<dbReference type="PRINTS" id="PR00683">
    <property type="entry name" value="SPECTRINPH"/>
</dbReference>
<dbReference type="InterPro" id="IPR000904">
    <property type="entry name" value="Sec7_dom"/>
</dbReference>
<feature type="compositionally biased region" description="Polar residues" evidence="4">
    <location>
        <begin position="518"/>
        <end position="533"/>
    </location>
</feature>
<dbReference type="EMBL" id="NHOQ01001156">
    <property type="protein sequence ID" value="PWA26401.1"/>
    <property type="molecule type" value="Genomic_DNA"/>
</dbReference>
<dbReference type="GO" id="GO:0005085">
    <property type="term" value="F:guanyl-nucleotide exchange factor activity"/>
    <property type="evidence" value="ECO:0007669"/>
    <property type="project" value="InterPro"/>
</dbReference>
<feature type="compositionally biased region" description="Polar residues" evidence="4">
    <location>
        <begin position="19"/>
        <end position="31"/>
    </location>
</feature>
<feature type="compositionally biased region" description="Polar residues" evidence="4">
    <location>
        <begin position="175"/>
        <end position="184"/>
    </location>
</feature>
<dbReference type="PROSITE" id="PS50190">
    <property type="entry name" value="SEC7"/>
    <property type="match status" value="1"/>
</dbReference>
<dbReference type="InterPro" id="IPR011993">
    <property type="entry name" value="PH-like_dom_sf"/>
</dbReference>